<dbReference type="RefSeq" id="WP_236694337.1">
    <property type="nucleotide sequence ID" value="NZ_CALTXN010000006.1"/>
</dbReference>
<accession>A0A0J6YIB6</accession>
<evidence type="ECO:0000256" key="9">
    <source>
        <dbReference type="ARBA" id="ARBA00022833"/>
    </source>
</evidence>
<proteinExistence type="inferred from homology"/>
<dbReference type="GO" id="GO:0046872">
    <property type="term" value="F:metal ion binding"/>
    <property type="evidence" value="ECO:0007669"/>
    <property type="project" value="UniProtKB-KW"/>
</dbReference>
<keyword evidence="10 13" id="KW-1133">Transmembrane helix</keyword>
<comment type="similarity">
    <text evidence="3">Belongs to the peptidase M50B family.</text>
</comment>
<dbReference type="InterPro" id="IPR052348">
    <property type="entry name" value="Metallopeptidase_M50B"/>
</dbReference>
<dbReference type="GO" id="GO:0008237">
    <property type="term" value="F:metallopeptidase activity"/>
    <property type="evidence" value="ECO:0007669"/>
    <property type="project" value="UniProtKB-KW"/>
</dbReference>
<feature type="transmembrane region" description="Helical" evidence="13">
    <location>
        <begin position="97"/>
        <end position="121"/>
    </location>
</feature>
<dbReference type="InterPro" id="IPR044537">
    <property type="entry name" value="Rip2-like"/>
</dbReference>
<gene>
    <name evidence="14" type="ORF">MOBUDSM44075_03959</name>
</gene>
<comment type="cofactor">
    <cofactor evidence="1">
        <name>Zn(2+)</name>
        <dbReference type="ChEBI" id="CHEBI:29105"/>
    </cofactor>
</comment>
<evidence type="ECO:0000256" key="2">
    <source>
        <dbReference type="ARBA" id="ARBA00004651"/>
    </source>
</evidence>
<dbReference type="PATRIC" id="fig|1807.14.peg.3986"/>
<keyword evidence="5" id="KW-0645">Protease</keyword>
<dbReference type="CDD" id="cd06158">
    <property type="entry name" value="S2P-M50_like_1"/>
    <property type="match status" value="1"/>
</dbReference>
<comment type="caution">
    <text evidence="14">The sequence shown here is derived from an EMBL/GenBank/DDBJ whole genome shotgun (WGS) entry which is preliminary data.</text>
</comment>
<feature type="transmembrane region" description="Helical" evidence="13">
    <location>
        <begin position="163"/>
        <end position="184"/>
    </location>
</feature>
<evidence type="ECO:0000256" key="4">
    <source>
        <dbReference type="ARBA" id="ARBA00022475"/>
    </source>
</evidence>
<evidence type="ECO:0000256" key="13">
    <source>
        <dbReference type="SAM" id="Phobius"/>
    </source>
</evidence>
<keyword evidence="6 13" id="KW-0812">Transmembrane</keyword>
<evidence type="ECO:0000256" key="11">
    <source>
        <dbReference type="ARBA" id="ARBA00023049"/>
    </source>
</evidence>
<evidence type="ECO:0000256" key="1">
    <source>
        <dbReference type="ARBA" id="ARBA00001947"/>
    </source>
</evidence>
<keyword evidence="12 13" id="KW-0472">Membrane</keyword>
<feature type="transmembrane region" description="Helical" evidence="13">
    <location>
        <begin position="45"/>
        <end position="66"/>
    </location>
</feature>
<evidence type="ECO:0000256" key="7">
    <source>
        <dbReference type="ARBA" id="ARBA00022723"/>
    </source>
</evidence>
<evidence type="ECO:0000256" key="5">
    <source>
        <dbReference type="ARBA" id="ARBA00022670"/>
    </source>
</evidence>
<dbReference type="Proteomes" id="UP000036313">
    <property type="component" value="Unassembled WGS sequence"/>
</dbReference>
<dbReference type="GO" id="GO:0006508">
    <property type="term" value="P:proteolysis"/>
    <property type="evidence" value="ECO:0007669"/>
    <property type="project" value="UniProtKB-KW"/>
</dbReference>
<name>A0A0J6YIB6_9MYCO</name>
<keyword evidence="9" id="KW-0862">Zinc</keyword>
<evidence type="ECO:0000313" key="14">
    <source>
        <dbReference type="EMBL" id="KMO72616.1"/>
    </source>
</evidence>
<dbReference type="PANTHER" id="PTHR35864">
    <property type="entry name" value="ZINC METALLOPROTEASE MJ0611-RELATED"/>
    <property type="match status" value="1"/>
</dbReference>
<evidence type="ECO:0000313" key="15">
    <source>
        <dbReference type="Proteomes" id="UP000036313"/>
    </source>
</evidence>
<evidence type="ECO:0000256" key="10">
    <source>
        <dbReference type="ARBA" id="ARBA00022989"/>
    </source>
</evidence>
<dbReference type="AlphaFoldDB" id="A0A0J6YIB6"/>
<comment type="subcellular location">
    <subcellularLocation>
        <location evidence="2">Cell membrane</location>
        <topology evidence="2">Multi-pass membrane protein</topology>
    </subcellularLocation>
</comment>
<organism evidence="14 15">
    <name type="scientific">Mycolicibacterium obuense</name>
    <dbReference type="NCBI Taxonomy" id="1807"/>
    <lineage>
        <taxon>Bacteria</taxon>
        <taxon>Bacillati</taxon>
        <taxon>Actinomycetota</taxon>
        <taxon>Actinomycetes</taxon>
        <taxon>Mycobacteriales</taxon>
        <taxon>Mycobacteriaceae</taxon>
        <taxon>Mycolicibacterium</taxon>
    </lineage>
</organism>
<dbReference type="GO" id="GO:0005886">
    <property type="term" value="C:plasma membrane"/>
    <property type="evidence" value="ECO:0007669"/>
    <property type="project" value="UniProtKB-SubCell"/>
</dbReference>
<keyword evidence="11" id="KW-0482">Metalloprotease</keyword>
<feature type="transmembrane region" description="Helical" evidence="13">
    <location>
        <begin position="215"/>
        <end position="239"/>
    </location>
</feature>
<evidence type="ECO:0000256" key="3">
    <source>
        <dbReference type="ARBA" id="ARBA00007931"/>
    </source>
</evidence>
<dbReference type="EMBL" id="JYNU01000029">
    <property type="protein sequence ID" value="KMO72616.1"/>
    <property type="molecule type" value="Genomic_DNA"/>
</dbReference>
<feature type="transmembrane region" description="Helical" evidence="13">
    <location>
        <begin position="20"/>
        <end position="38"/>
    </location>
</feature>
<dbReference type="PANTHER" id="PTHR35864:SF1">
    <property type="entry name" value="ZINC METALLOPROTEASE YWHC-RELATED"/>
    <property type="match status" value="1"/>
</dbReference>
<evidence type="ECO:0000256" key="6">
    <source>
        <dbReference type="ARBA" id="ARBA00022692"/>
    </source>
</evidence>
<keyword evidence="4" id="KW-1003">Cell membrane</keyword>
<keyword evidence="8" id="KW-0378">Hydrolase</keyword>
<reference evidence="14 15" key="1">
    <citation type="journal article" date="2015" name="Genome Biol. Evol.">
        <title>Characterization of Three Mycobacterium spp. with Potential Use in Bioremediation by Genome Sequencing and Comparative Genomics.</title>
        <authorList>
            <person name="Das S."/>
            <person name="Pettersson B.M."/>
            <person name="Behra P.R."/>
            <person name="Ramesh M."/>
            <person name="Dasgupta S."/>
            <person name="Bhattacharya A."/>
            <person name="Kirsebom L.A."/>
        </authorList>
    </citation>
    <scope>NUCLEOTIDE SEQUENCE [LARGE SCALE GENOMIC DNA]</scope>
    <source>
        <strain evidence="14 15">DSM 44075</strain>
    </source>
</reference>
<feature type="transmembrane region" description="Helical" evidence="13">
    <location>
        <begin position="133"/>
        <end position="157"/>
    </location>
</feature>
<evidence type="ECO:0000256" key="12">
    <source>
        <dbReference type="ARBA" id="ARBA00023136"/>
    </source>
</evidence>
<keyword evidence="7" id="KW-0479">Metal-binding</keyword>
<protein>
    <submittedName>
        <fullName evidence="14">Peptidase family M50</fullName>
    </submittedName>
</protein>
<evidence type="ECO:0000256" key="8">
    <source>
        <dbReference type="ARBA" id="ARBA00022801"/>
    </source>
</evidence>
<sequence>MSVIRGGGPLRQSVRPSPLFLVLIAVTAAGGVAAWLAAAEVGPMAYLGVFVFVIFGWLISLCLHEFGHAYSAWRFGDRDVEARGYLTLNPLKYSHPLLSLGLPVLFIALGGIGLPGGAVYLRTGWMGAWQRTVISLAGPAANVVCAIVLLTATRLFYDPGHSVFWAGVAFLGFLQITAFLLNILPIPGLDGYGALEPHLSPQTQRAVAPAKQWGFLLLILLLFAPGVNQWFFSGVYALFELSGVPAYLSAVGGELTRFWSAWQ</sequence>